<accession>A0A0M3IFD1</accession>
<evidence type="ECO:0000313" key="1">
    <source>
        <dbReference type="Proteomes" id="UP000036681"/>
    </source>
</evidence>
<reference evidence="2" key="1">
    <citation type="submission" date="2017-02" db="UniProtKB">
        <authorList>
            <consortium name="WormBaseParasite"/>
        </authorList>
    </citation>
    <scope>IDENTIFICATION</scope>
</reference>
<proteinExistence type="predicted"/>
<keyword evidence="1" id="KW-1185">Reference proteome</keyword>
<dbReference type="AlphaFoldDB" id="A0A0M3IFD1"/>
<sequence length="71" mass="8506">MFDTDRQCPKNLCKCHCLNNFRSMIIMPNYRLIKSKSDLKNVWCSFNFPSEILLISLFAYNTCNFHTFFKI</sequence>
<protein>
    <submittedName>
        <fullName evidence="2">Ovule protein</fullName>
    </submittedName>
</protein>
<dbReference type="Proteomes" id="UP000036681">
    <property type="component" value="Unplaced"/>
</dbReference>
<name>A0A0M3IFD1_ASCLU</name>
<dbReference type="WBParaSite" id="ALUE_0001690901-mRNA-1">
    <property type="protein sequence ID" value="ALUE_0001690901-mRNA-1"/>
    <property type="gene ID" value="ALUE_0001690901"/>
</dbReference>
<organism evidence="1 2">
    <name type="scientific">Ascaris lumbricoides</name>
    <name type="common">Giant roundworm</name>
    <dbReference type="NCBI Taxonomy" id="6252"/>
    <lineage>
        <taxon>Eukaryota</taxon>
        <taxon>Metazoa</taxon>
        <taxon>Ecdysozoa</taxon>
        <taxon>Nematoda</taxon>
        <taxon>Chromadorea</taxon>
        <taxon>Rhabditida</taxon>
        <taxon>Spirurina</taxon>
        <taxon>Ascaridomorpha</taxon>
        <taxon>Ascaridoidea</taxon>
        <taxon>Ascarididae</taxon>
        <taxon>Ascaris</taxon>
    </lineage>
</organism>
<evidence type="ECO:0000313" key="2">
    <source>
        <dbReference type="WBParaSite" id="ALUE_0001690901-mRNA-1"/>
    </source>
</evidence>